<dbReference type="PANTHER" id="PTHR42752:SF1">
    <property type="entry name" value="IMIDAZOLONEPROPIONASE-RELATED"/>
    <property type="match status" value="1"/>
</dbReference>
<feature type="domain" description="Aminodeoxyfutalosine deaminase/Imidazolonepropionase-like composite" evidence="9">
    <location>
        <begin position="34"/>
        <end position="56"/>
    </location>
</feature>
<keyword evidence="4 7" id="KW-0369">Histidine metabolism</keyword>
<evidence type="ECO:0000259" key="8">
    <source>
        <dbReference type="Pfam" id="PF01979"/>
    </source>
</evidence>
<dbReference type="HAMAP" id="MF_00372">
    <property type="entry name" value="HutI"/>
    <property type="match status" value="1"/>
</dbReference>
<comment type="similarity">
    <text evidence="7">Belongs to the metallo-dependent hydrolases superfamily. HutI family.</text>
</comment>
<dbReference type="PANTHER" id="PTHR42752">
    <property type="entry name" value="IMIDAZOLONEPROPIONASE"/>
    <property type="match status" value="1"/>
</dbReference>
<keyword evidence="2 7" id="KW-0479">Metal-binding</keyword>
<evidence type="ECO:0000313" key="11">
    <source>
        <dbReference type="Proteomes" id="UP000177515"/>
    </source>
</evidence>
<sequence>MILPSIRTAPSADGVWHSCHLLPDGDPAHAIRDGALVVQDGRIAWLGTAAALPRAFAGLTRHDAGQAWITPGLVDCHTHLVYGGQRADEFAMRLAGADYAEIARAGGGIVSTVRATREATEDELFAQSAARLQPLLAEGVTALEIKSGYGLSLEAERKQLRVARRLGEACGVSVHTTFLGAHALPPEYAGRADDYIALVCDTMLPALAAEGLVDAVDAFCESIGFSPAQTERVFAAAARHGLPVKLHAEQLSNLGGAALAARHRALSADHLEHLDEAGVAAMAEAGTVAVLLPGAYYFLRDTHLPPIDALRRHGVPIAVSTDHNPGTSPVTSLLLMMNMACTLFRMTVPEALAGVTVHAARALGAADRHGLLAPGRVADFALWRIGTPAELAYWFGRNPLAAVVRQGRVFPAAGADFNGGRP</sequence>
<feature type="binding site" evidence="7">
    <location>
        <position position="182"/>
    </location>
    <ligand>
        <name>4-imidazolone-5-propanoate</name>
        <dbReference type="ChEBI" id="CHEBI:77893"/>
    </ligand>
</feature>
<proteinExistence type="inferred from homology"/>
<dbReference type="InterPro" id="IPR032466">
    <property type="entry name" value="Metal_Hydrolase"/>
</dbReference>
<evidence type="ECO:0000256" key="6">
    <source>
        <dbReference type="ARBA" id="ARBA00023004"/>
    </source>
</evidence>
<dbReference type="Proteomes" id="UP000177515">
    <property type="component" value="Chromosome 1"/>
</dbReference>
<dbReference type="EC" id="3.5.2.7" evidence="1 7"/>
<dbReference type="InterPro" id="IPR011059">
    <property type="entry name" value="Metal-dep_hydrolase_composite"/>
</dbReference>
<dbReference type="Gene3D" id="2.30.40.10">
    <property type="entry name" value="Urease, subunit C, domain 1"/>
    <property type="match status" value="1"/>
</dbReference>
<comment type="cofactor">
    <cofactor evidence="7">
        <name>Zn(2+)</name>
        <dbReference type="ChEBI" id="CHEBI:29105"/>
    </cofactor>
    <cofactor evidence="7">
        <name>Fe(3+)</name>
        <dbReference type="ChEBI" id="CHEBI:29034"/>
    </cofactor>
    <text evidence="7">Binds 1 zinc or iron ion per subunit.</text>
</comment>
<feature type="binding site" evidence="7">
    <location>
        <position position="79"/>
    </location>
    <ligand>
        <name>Fe(3+)</name>
        <dbReference type="ChEBI" id="CHEBI:29034"/>
    </ligand>
</feature>
<dbReference type="SUPFAM" id="SSF51338">
    <property type="entry name" value="Composite domain of metallo-dependent hydrolases"/>
    <property type="match status" value="1"/>
</dbReference>
<keyword evidence="11" id="KW-1185">Reference proteome</keyword>
<comment type="subcellular location">
    <subcellularLocation>
        <location evidence="7">Cytoplasm</location>
    </subcellularLocation>
</comment>
<feature type="binding site" evidence="7">
    <location>
        <position position="326"/>
    </location>
    <ligand>
        <name>N-formimidoyl-L-glutamate</name>
        <dbReference type="ChEBI" id="CHEBI:58928"/>
    </ligand>
</feature>
<dbReference type="RefSeq" id="WP_071070342.1">
    <property type="nucleotide sequence ID" value="NZ_CP017754.1"/>
</dbReference>
<feature type="binding site" evidence="7">
    <location>
        <position position="250"/>
    </location>
    <ligand>
        <name>4-imidazolone-5-propanoate</name>
        <dbReference type="ChEBI" id="CHEBI:77893"/>
    </ligand>
</feature>
<dbReference type="CDD" id="cd01296">
    <property type="entry name" value="Imidazolone-5PH"/>
    <property type="match status" value="1"/>
</dbReference>
<feature type="binding site" evidence="7">
    <location>
        <position position="247"/>
    </location>
    <ligand>
        <name>Fe(3+)</name>
        <dbReference type="ChEBI" id="CHEBI:29034"/>
    </ligand>
</feature>
<evidence type="ECO:0000313" key="10">
    <source>
        <dbReference type="EMBL" id="AOZ07418.1"/>
    </source>
</evidence>
<comment type="pathway">
    <text evidence="7">Amino-acid degradation; L-histidine degradation into L-glutamate; N-formimidoyl-L-glutamate from L-histidine: step 3/3.</text>
</comment>
<feature type="binding site" evidence="7">
    <location>
        <position position="149"/>
    </location>
    <ligand>
        <name>4-imidazolone-5-propanoate</name>
        <dbReference type="ChEBI" id="CHEBI:77893"/>
    </ligand>
</feature>
<feature type="binding site" evidence="7">
    <location>
        <position position="77"/>
    </location>
    <ligand>
        <name>Zn(2+)</name>
        <dbReference type="ChEBI" id="CHEBI:29105"/>
    </ligand>
</feature>
<keyword evidence="5 7" id="KW-0862">Zinc</keyword>
<evidence type="ECO:0000256" key="5">
    <source>
        <dbReference type="ARBA" id="ARBA00022833"/>
    </source>
</evidence>
<feature type="domain" description="Amidohydrolase-related" evidence="8">
    <location>
        <begin position="68"/>
        <end position="408"/>
    </location>
</feature>
<name>A0ABM6F7C4_9BURK</name>
<feature type="binding site" evidence="7">
    <location>
        <position position="324"/>
    </location>
    <ligand>
        <name>N-formimidoyl-L-glutamate</name>
        <dbReference type="ChEBI" id="CHEBI:58928"/>
    </ligand>
</feature>
<dbReference type="SUPFAM" id="SSF51556">
    <property type="entry name" value="Metallo-dependent hydrolases"/>
    <property type="match status" value="1"/>
</dbReference>
<dbReference type="EMBL" id="CP017754">
    <property type="protein sequence ID" value="AOZ07418.1"/>
    <property type="molecule type" value="Genomic_DNA"/>
</dbReference>
<accession>A0ABM6F7C4</accession>
<feature type="binding site" evidence="7">
    <location>
        <position position="322"/>
    </location>
    <ligand>
        <name>Zn(2+)</name>
        <dbReference type="ChEBI" id="CHEBI:29105"/>
    </ligand>
</feature>
<keyword evidence="3 7" id="KW-0378">Hydrolase</keyword>
<comment type="function">
    <text evidence="7">Catalyzes the hydrolytic cleavage of the carbon-nitrogen bond in imidazolone-5-propanoate to yield N-formimidoyl-L-glutamate. It is the third step in the universal histidine degradation pathway.</text>
</comment>
<evidence type="ECO:0000256" key="2">
    <source>
        <dbReference type="ARBA" id="ARBA00022723"/>
    </source>
</evidence>
<keyword evidence="7" id="KW-0963">Cytoplasm</keyword>
<organism evidence="10 11">
    <name type="scientific">Cupriavidus malaysiensis</name>
    <dbReference type="NCBI Taxonomy" id="367825"/>
    <lineage>
        <taxon>Bacteria</taxon>
        <taxon>Pseudomonadati</taxon>
        <taxon>Pseudomonadota</taxon>
        <taxon>Betaproteobacteria</taxon>
        <taxon>Burkholderiales</taxon>
        <taxon>Burkholderiaceae</taxon>
        <taxon>Cupriavidus</taxon>
    </lineage>
</organism>
<gene>
    <name evidence="7" type="primary">hutI</name>
    <name evidence="10" type="ORF">BKK80_17495</name>
</gene>
<evidence type="ECO:0000256" key="7">
    <source>
        <dbReference type="HAMAP-Rule" id="MF_00372"/>
    </source>
</evidence>
<dbReference type="NCBIfam" id="TIGR01224">
    <property type="entry name" value="hutI"/>
    <property type="match status" value="1"/>
</dbReference>
<keyword evidence="6 7" id="KW-0408">Iron</keyword>
<dbReference type="InterPro" id="IPR006680">
    <property type="entry name" value="Amidohydro-rel"/>
</dbReference>
<feature type="binding site" evidence="7">
    <location>
        <position position="79"/>
    </location>
    <ligand>
        <name>Zn(2+)</name>
        <dbReference type="ChEBI" id="CHEBI:29105"/>
    </ligand>
</feature>
<comment type="catalytic activity">
    <reaction evidence="7">
        <text>4-imidazolone-5-propanoate + H2O = N-formimidoyl-L-glutamate</text>
        <dbReference type="Rhea" id="RHEA:23660"/>
        <dbReference type="ChEBI" id="CHEBI:15377"/>
        <dbReference type="ChEBI" id="CHEBI:58928"/>
        <dbReference type="ChEBI" id="CHEBI:77893"/>
        <dbReference type="EC" id="3.5.2.7"/>
    </reaction>
</comment>
<evidence type="ECO:0000259" key="9">
    <source>
        <dbReference type="Pfam" id="PF22039"/>
    </source>
</evidence>
<feature type="binding site" evidence="7">
    <location>
        <position position="327"/>
    </location>
    <ligand>
        <name>4-imidazolone-5-propanoate</name>
        <dbReference type="ChEBI" id="CHEBI:77893"/>
    </ligand>
</feature>
<evidence type="ECO:0000256" key="3">
    <source>
        <dbReference type="ARBA" id="ARBA00022801"/>
    </source>
</evidence>
<evidence type="ECO:0000256" key="1">
    <source>
        <dbReference type="ARBA" id="ARBA00012864"/>
    </source>
</evidence>
<dbReference type="Pfam" id="PF01979">
    <property type="entry name" value="Amidohydro_1"/>
    <property type="match status" value="1"/>
</dbReference>
<evidence type="ECO:0000256" key="4">
    <source>
        <dbReference type="ARBA" id="ARBA00022808"/>
    </source>
</evidence>
<feature type="binding site" evidence="7">
    <location>
        <position position="149"/>
    </location>
    <ligand>
        <name>N-formimidoyl-L-glutamate</name>
        <dbReference type="ChEBI" id="CHEBI:58928"/>
    </ligand>
</feature>
<feature type="binding site" evidence="7">
    <location>
        <position position="322"/>
    </location>
    <ligand>
        <name>Fe(3+)</name>
        <dbReference type="ChEBI" id="CHEBI:29034"/>
    </ligand>
</feature>
<dbReference type="InterPro" id="IPR005920">
    <property type="entry name" value="HutI"/>
</dbReference>
<feature type="binding site" evidence="7">
    <location>
        <position position="77"/>
    </location>
    <ligand>
        <name>Fe(3+)</name>
        <dbReference type="ChEBI" id="CHEBI:29034"/>
    </ligand>
</feature>
<reference evidence="10 11" key="1">
    <citation type="submission" date="2016-10" db="EMBL/GenBank/DDBJ databases">
        <title>Complete genome sequences of three Cupriavidus strains isolated from various Malaysian environments.</title>
        <authorList>
            <person name="Abdullah A.A.-A."/>
            <person name="Shafie N.A.H."/>
            <person name="Lau N.S."/>
        </authorList>
    </citation>
    <scope>NUCLEOTIDE SEQUENCE [LARGE SCALE GENOMIC DNA]</scope>
    <source>
        <strain evidence="10 11">USMAA1020</strain>
    </source>
</reference>
<dbReference type="InterPro" id="IPR054418">
    <property type="entry name" value="MQNX/HUTI_composite_N"/>
</dbReference>
<dbReference type="Gene3D" id="3.20.20.140">
    <property type="entry name" value="Metal-dependent hydrolases"/>
    <property type="match status" value="1"/>
</dbReference>
<protein>
    <recommendedName>
        <fullName evidence="1 7">Imidazolonepropionase</fullName>
        <ecNumber evidence="1 7">3.5.2.7</ecNumber>
    </recommendedName>
    <alternativeName>
        <fullName evidence="7">Imidazolone-5-propionate hydrolase</fullName>
    </alternativeName>
</protein>
<dbReference type="Pfam" id="PF22039">
    <property type="entry name" value="HUTI_composite_bact"/>
    <property type="match status" value="1"/>
</dbReference>
<feature type="binding site" evidence="7">
    <location>
        <position position="86"/>
    </location>
    <ligand>
        <name>4-imidazolone-5-propanoate</name>
        <dbReference type="ChEBI" id="CHEBI:77893"/>
    </ligand>
</feature>
<feature type="binding site" evidence="7">
    <location>
        <position position="247"/>
    </location>
    <ligand>
        <name>Zn(2+)</name>
        <dbReference type="ChEBI" id="CHEBI:29105"/>
    </ligand>
</feature>